<keyword evidence="2" id="KW-1185">Reference proteome</keyword>
<reference evidence="1 2" key="1">
    <citation type="submission" date="2013-01" db="EMBL/GenBank/DDBJ databases">
        <authorList>
            <person name="Harkins D.M."/>
            <person name="Durkin A.S."/>
            <person name="Brinkac L.M."/>
            <person name="Haft D.H."/>
            <person name="Selengut J.D."/>
            <person name="Sanka R."/>
            <person name="DePew J."/>
            <person name="Purushe J."/>
            <person name="Whelen A.C."/>
            <person name="Vinetz J.M."/>
            <person name="Sutton G.G."/>
            <person name="Nierman W.C."/>
            <person name="Fouts D.E."/>
        </authorList>
    </citation>
    <scope>NUCLEOTIDE SEQUENCE [LARGE SCALE GENOMIC DNA]</scope>
    <source>
        <strain evidence="1 2">2007001578</strain>
    </source>
</reference>
<evidence type="ECO:0000313" key="1">
    <source>
        <dbReference type="EMBL" id="EMM98752.1"/>
    </source>
</evidence>
<evidence type="ECO:0000313" key="2">
    <source>
        <dbReference type="Proteomes" id="UP000012099"/>
    </source>
</evidence>
<gene>
    <name evidence="1" type="ORF">LEP1GSC035_4892</name>
</gene>
<proteinExistence type="predicted"/>
<accession>A0ABP2T415</accession>
<organism evidence="1 2">
    <name type="scientific">Leptospira noguchii str. 2007001578</name>
    <dbReference type="NCBI Taxonomy" id="1049974"/>
    <lineage>
        <taxon>Bacteria</taxon>
        <taxon>Pseudomonadati</taxon>
        <taxon>Spirochaetota</taxon>
        <taxon>Spirochaetia</taxon>
        <taxon>Leptospirales</taxon>
        <taxon>Leptospiraceae</taxon>
        <taxon>Leptospira</taxon>
    </lineage>
</organism>
<dbReference type="Proteomes" id="UP000012099">
    <property type="component" value="Unassembled WGS sequence"/>
</dbReference>
<protein>
    <submittedName>
        <fullName evidence="1">Uncharacterized protein</fullName>
    </submittedName>
</protein>
<dbReference type="EMBL" id="AHMH02000144">
    <property type="protein sequence ID" value="EMM98752.1"/>
    <property type="molecule type" value="Genomic_DNA"/>
</dbReference>
<comment type="caution">
    <text evidence="1">The sequence shown here is derived from an EMBL/GenBank/DDBJ whole genome shotgun (WGS) entry which is preliminary data.</text>
</comment>
<sequence length="47" mass="5775">MERYAEQKTNDPAKNFIFYKAQMKAKYKVYFFQSKIPKSYINKNIIF</sequence>
<name>A0ABP2T415_9LEPT</name>